<proteinExistence type="predicted"/>
<dbReference type="eggNOG" id="ENOG502S8G8">
    <property type="taxonomic scope" value="Eukaryota"/>
</dbReference>
<evidence type="ECO:0000313" key="1">
    <source>
        <dbReference type="EMBL" id="ETW08656.1"/>
    </source>
</evidence>
<dbReference type="RefSeq" id="XP_008862461.1">
    <property type="nucleotide sequence ID" value="XM_008864239.1"/>
</dbReference>
<accession>A0A024UQD2</accession>
<dbReference type="GeneID" id="20078239"/>
<protein>
    <submittedName>
        <fullName evidence="1">Uncharacterized protein</fullName>
    </submittedName>
</protein>
<reference evidence="1" key="1">
    <citation type="submission" date="2013-12" db="EMBL/GenBank/DDBJ databases">
        <title>The Genome Sequence of Aphanomyces invadans NJM9701.</title>
        <authorList>
            <consortium name="The Broad Institute Genomics Platform"/>
            <person name="Russ C."/>
            <person name="Tyler B."/>
            <person name="van West P."/>
            <person name="Dieguez-Uribeondo J."/>
            <person name="Young S.K."/>
            <person name="Zeng Q."/>
            <person name="Gargeya S."/>
            <person name="Fitzgerald M."/>
            <person name="Abouelleil A."/>
            <person name="Alvarado L."/>
            <person name="Chapman S.B."/>
            <person name="Gainer-Dewar J."/>
            <person name="Goldberg J."/>
            <person name="Griggs A."/>
            <person name="Gujja S."/>
            <person name="Hansen M."/>
            <person name="Howarth C."/>
            <person name="Imamovic A."/>
            <person name="Ireland A."/>
            <person name="Larimer J."/>
            <person name="McCowan C."/>
            <person name="Murphy C."/>
            <person name="Pearson M."/>
            <person name="Poon T.W."/>
            <person name="Priest M."/>
            <person name="Roberts A."/>
            <person name="Saif S."/>
            <person name="Shea T."/>
            <person name="Sykes S."/>
            <person name="Wortman J."/>
            <person name="Nusbaum C."/>
            <person name="Birren B."/>
        </authorList>
    </citation>
    <scope>NUCLEOTIDE SEQUENCE [LARGE SCALE GENOMIC DNA]</scope>
    <source>
        <strain evidence="1">NJM9701</strain>
    </source>
</reference>
<organism evidence="1">
    <name type="scientific">Aphanomyces invadans</name>
    <dbReference type="NCBI Taxonomy" id="157072"/>
    <lineage>
        <taxon>Eukaryota</taxon>
        <taxon>Sar</taxon>
        <taxon>Stramenopiles</taxon>
        <taxon>Oomycota</taxon>
        <taxon>Saprolegniomycetes</taxon>
        <taxon>Saprolegniales</taxon>
        <taxon>Verrucalvaceae</taxon>
        <taxon>Aphanomyces</taxon>
    </lineage>
</organism>
<sequence length="334" mass="36446">MTLPPVQTDVVHLPQRHIVSLRVDCQSMAPPPMLVHTTHGSQSLYSVIRVLMASPSAADGVRELRRYVYHKRVGDMAVVDVPNKRTWSERGYEPSSHEACIMLTLTRGSPFRYDVVASDGSCQMELSVPSHVDAMVDCYHVQRVGVFLHKSQLFPWPERALTSPRPLVHIHLTFFNLAADRVVCRLHGTGLLVEEEASVPPSTVVVRPSTAHTAIEMLQVFTASVDAVSLASTPSDLRSALARPGVVCLHACAPRTPRIMHTVALHGGTASLTSKSSLVVPWVPGVLEYALTPQTATRRALKGALTLTFHPTNGTRLRLYVGHVTASMGMRVGP</sequence>
<dbReference type="OrthoDB" id="167258at2759"/>
<name>A0A024UQD2_9STRA</name>
<gene>
    <name evidence="1" type="ORF">H310_01189</name>
</gene>
<dbReference type="EMBL" id="KI913953">
    <property type="protein sequence ID" value="ETW08656.1"/>
    <property type="molecule type" value="Genomic_DNA"/>
</dbReference>
<dbReference type="VEuPathDB" id="FungiDB:H310_01189"/>
<dbReference type="AlphaFoldDB" id="A0A024UQD2"/>